<dbReference type="EMBL" id="JAHWXI010000003">
    <property type="protein sequence ID" value="MDN4463619.1"/>
    <property type="molecule type" value="Genomic_DNA"/>
</dbReference>
<dbReference type="Proteomes" id="UP001183582">
    <property type="component" value="Unassembled WGS sequence"/>
</dbReference>
<proteinExistence type="predicted"/>
<comment type="caution">
    <text evidence="3">The sequence shown here is derived from an EMBL/GenBank/DDBJ whole genome shotgun (WGS) entry which is preliminary data.</text>
</comment>
<reference evidence="3 5" key="1">
    <citation type="submission" date="2021-06" db="EMBL/GenBank/DDBJ databases">
        <title>Genome-based taxonomic framework of Microbacterium strains isolated from marine environment, the description of four new species and reclassification of four preexisting species.</title>
        <authorList>
            <person name="Lee S.D."/>
            <person name="Kim S.-M."/>
            <person name="Byeon Y.-S."/>
            <person name="Yang H.L."/>
            <person name="Kim I.S."/>
        </authorList>
    </citation>
    <scope>NUCLEOTIDE SEQUENCE [LARGE SCALE GENOMIC DNA]</scope>
    <source>
        <strain evidence="2">KACC 20510</strain>
        <strain evidence="3 5">KACC 20514</strain>
    </source>
</reference>
<dbReference type="InterPro" id="IPR036653">
    <property type="entry name" value="CinA-like_C"/>
</dbReference>
<gene>
    <name evidence="2" type="ORF">KZC48_04255</name>
    <name evidence="3" type="ORF">KZC50_14740</name>
</gene>
<dbReference type="NCBIfam" id="TIGR00199">
    <property type="entry name" value="PncC_domain"/>
    <property type="match status" value="1"/>
</dbReference>
<feature type="domain" description="CinA C-terminal" evidence="1">
    <location>
        <begin position="7"/>
        <end position="148"/>
    </location>
</feature>
<dbReference type="AlphaFoldDB" id="A0AAJ2LXG4"/>
<dbReference type="EMBL" id="JAHWXH010000004">
    <property type="protein sequence ID" value="MDS0246852.1"/>
    <property type="molecule type" value="Genomic_DNA"/>
</dbReference>
<dbReference type="InterPro" id="IPR008136">
    <property type="entry name" value="CinA_C"/>
</dbReference>
<organism evidence="3 5">
    <name type="scientific">Microbacterium aurantiacum</name>
    <dbReference type="NCBI Taxonomy" id="162393"/>
    <lineage>
        <taxon>Bacteria</taxon>
        <taxon>Bacillati</taxon>
        <taxon>Actinomycetota</taxon>
        <taxon>Actinomycetes</taxon>
        <taxon>Micrococcales</taxon>
        <taxon>Microbacteriaceae</taxon>
        <taxon>Microbacterium</taxon>
    </lineage>
</organism>
<evidence type="ECO:0000313" key="5">
    <source>
        <dbReference type="Proteomes" id="UP001183582"/>
    </source>
</evidence>
<keyword evidence="4" id="KW-1185">Reference proteome</keyword>
<evidence type="ECO:0000313" key="3">
    <source>
        <dbReference type="EMBL" id="MDS0246852.1"/>
    </source>
</evidence>
<accession>A0AAJ2LXG4</accession>
<sequence length="154" mass="15689">MSMGTAELSEIAAAKDLQVAVAESLTAGLLASAIGSGAGAREWFRGGVVAYQTGVKNEVLGVDEHLDPCSPEVARQLAVGVRGLLRADLAVATTGVGGPEGDDGHPPGEVYLGWATADAVGHRRLELEGEPHEILAATVDAAVELLTSLAADHE</sequence>
<evidence type="ECO:0000313" key="2">
    <source>
        <dbReference type="EMBL" id="MDN4463619.1"/>
    </source>
</evidence>
<name>A0AAJ2LXG4_9MICO</name>
<protein>
    <submittedName>
        <fullName evidence="3">CinA family protein</fullName>
    </submittedName>
</protein>
<dbReference type="SUPFAM" id="SSF142433">
    <property type="entry name" value="CinA-like"/>
    <property type="match status" value="1"/>
</dbReference>
<evidence type="ECO:0000259" key="1">
    <source>
        <dbReference type="Pfam" id="PF02464"/>
    </source>
</evidence>
<dbReference type="Pfam" id="PF02464">
    <property type="entry name" value="CinA"/>
    <property type="match status" value="1"/>
</dbReference>
<dbReference type="Proteomes" id="UP001172731">
    <property type="component" value="Unassembled WGS sequence"/>
</dbReference>
<evidence type="ECO:0000313" key="4">
    <source>
        <dbReference type="Proteomes" id="UP001172731"/>
    </source>
</evidence>
<dbReference type="Gene3D" id="3.90.950.20">
    <property type="entry name" value="CinA-like"/>
    <property type="match status" value="1"/>
</dbReference>
<dbReference type="RefSeq" id="WP_363566179.1">
    <property type="nucleotide sequence ID" value="NZ_JBFBKG010000003.1"/>
</dbReference>